<dbReference type="Proteomes" id="UP000001396">
    <property type="component" value="Unassembled WGS sequence"/>
</dbReference>
<dbReference type="SUPFAM" id="SSF48403">
    <property type="entry name" value="Ankyrin repeat"/>
    <property type="match status" value="1"/>
</dbReference>
<organism evidence="1 2">
    <name type="scientific">Heterostelium pallidum (strain ATCC 26659 / Pp 5 / PN500)</name>
    <name type="common">Cellular slime mold</name>
    <name type="synonym">Polysphondylium pallidum</name>
    <dbReference type="NCBI Taxonomy" id="670386"/>
    <lineage>
        <taxon>Eukaryota</taxon>
        <taxon>Amoebozoa</taxon>
        <taxon>Evosea</taxon>
        <taxon>Eumycetozoa</taxon>
        <taxon>Dictyostelia</taxon>
        <taxon>Acytosteliales</taxon>
        <taxon>Acytosteliaceae</taxon>
        <taxon>Heterostelium</taxon>
    </lineage>
</organism>
<evidence type="ECO:0000313" key="1">
    <source>
        <dbReference type="EMBL" id="EFA80569.1"/>
    </source>
</evidence>
<protein>
    <submittedName>
        <fullName evidence="1">Uncharacterized protein</fullName>
    </submittedName>
</protein>
<keyword evidence="2" id="KW-1185">Reference proteome</keyword>
<accession>D3BDC5</accession>
<evidence type="ECO:0000313" key="2">
    <source>
        <dbReference type="Proteomes" id="UP000001396"/>
    </source>
</evidence>
<dbReference type="PANTHER" id="PTHR46586">
    <property type="entry name" value="ANKYRIN REPEAT-CONTAINING PROTEIN"/>
    <property type="match status" value="1"/>
</dbReference>
<dbReference type="InParanoid" id="D3BDC5"/>
<dbReference type="RefSeq" id="XP_020432689.1">
    <property type="nucleotide sequence ID" value="XM_020577362.1"/>
</dbReference>
<dbReference type="PANTHER" id="PTHR46586:SF3">
    <property type="entry name" value="ANKYRIN REPEAT-CONTAINING PROTEIN"/>
    <property type="match status" value="1"/>
</dbReference>
<dbReference type="Gene3D" id="1.25.40.20">
    <property type="entry name" value="Ankyrin repeat-containing domain"/>
    <property type="match status" value="1"/>
</dbReference>
<proteinExistence type="predicted"/>
<gene>
    <name evidence="1" type="ORF">PPL_06508</name>
</gene>
<dbReference type="AlphaFoldDB" id="D3BDC5"/>
<sequence>MNKNLYVILFKNKLLREKILGDIRWIHKTIEGKQFSWSWSELLDRPYVLAQFYDTLVDNRFIADYFQRVGGGNPPLTDIRALVLELIRHNRFEQIKFIYQLDNWHTDMTTRSAVTAVSVKNYIVGMRLQCAKYGHLEILDYFYSGVFPQPKTATEDLSVFNIAINKRHFDIVKYMARRLYPSELSVALDNLIYFVKDLELLKSVVEICFDTHKDFKLTIDRFFSAIKANSLEIVQYLYEKINSTGGDGNAFKINGITDYLFAESKRIEILKWLDATIPEVLVTYYCNTLLADAFRKDELEPIQYLYHRKSISDDKLALPRSKSIIKWLHFNTNYQFTKKVMDLSAQLGKLKTVQFLHQHRSEGCTTDAIDSASLLGYLDIIIYLHENRTEGCSSKAMFNAACHGRLGIVRWLHENVRTTEFDQQAMDVAARTGHLNVVQFLHENRTEGCSPKTFNDTDYLPVLKFLYLNRTEGRGLYPFKFIDTALRQNDMETAQWVFENLQDRSIPYPESNFNEHIKRKKSEPIQFLLHNFPECQSYTLTQNDFFFLVSNGLLDIFKMVQGDRPLAFNVGEIDTAALYVYLTESCLIGHSLQAFAIAASNGHLEILKYMVDRATKSAQPVVLTVAMLDAAITNKQIETANITQSLSISNTILKLQEIVENYQIKKDQEYIQFIQFAEKKGEFPSQVHYNFFGNDLKTEERRHGAIPDSNMFVTNFVLYTLLESERYGGIKISENVVANAISAILSFKDGNFPEDTPVFTFWPQTYNSTFDVYSQNPTNLDDLMNHFGGFQRVVDYFAKIFNDPEIIADMSGLAQMVDGYKQVFHIPSDADDSGCNLALGNLLYQLSDKYPSEWSTWNQKNVNISALFDVYLKYAYRPFSNSVDQNTIDQRTYYAIHGFLEQWNNTDGECILPGTWFNSVTQQIETYPILQMPFNVNNVDLSVATNSLYGIISGIQTQPEAKQYLAQSKDLQNLCISVTKLIVYGIESGLVYDRPDLALLYYPSIYDFSWFVSRLMYNLEELQTQSPLPYPLPYILNTLTTLMQGTGTSRLLSKMINQQYWDDFLGENSTNIFGKPESLGEDRFFSTALAVNALIDTWTVPNSNPTSIRVWRSNTPSQVKSAVNAAVQFINDNILENPDQTYNAFFSGSVKSNETLAFFYPTNYCVFFNGTNCDPHFLYPASIENIVSGMSGVVSSEEYAQLIPEIWAGAPTPTEFHGFNFQPFPYWSSNSLSYSISLLSLVKYQDLNN</sequence>
<dbReference type="InterPro" id="IPR036770">
    <property type="entry name" value="Ankyrin_rpt-contain_sf"/>
</dbReference>
<comment type="caution">
    <text evidence="1">The sequence shown here is derived from an EMBL/GenBank/DDBJ whole genome shotgun (WGS) entry which is preliminary data.</text>
</comment>
<dbReference type="GeneID" id="31361990"/>
<dbReference type="InterPro" id="IPR052050">
    <property type="entry name" value="SecEffector_AnkRepeat"/>
</dbReference>
<reference evidence="1 2" key="1">
    <citation type="journal article" date="2011" name="Genome Res.">
        <title>Phylogeny-wide analysis of social amoeba genomes highlights ancient origins for complex intercellular communication.</title>
        <authorList>
            <person name="Heidel A.J."/>
            <person name="Lawal H.M."/>
            <person name="Felder M."/>
            <person name="Schilde C."/>
            <person name="Helps N.R."/>
            <person name="Tunggal B."/>
            <person name="Rivero F."/>
            <person name="John U."/>
            <person name="Schleicher M."/>
            <person name="Eichinger L."/>
            <person name="Platzer M."/>
            <person name="Noegel A.A."/>
            <person name="Schaap P."/>
            <person name="Gloeckner G."/>
        </authorList>
    </citation>
    <scope>NUCLEOTIDE SEQUENCE [LARGE SCALE GENOMIC DNA]</scope>
    <source>
        <strain evidence="2">ATCC 26659 / Pp 5 / PN500</strain>
    </source>
</reference>
<dbReference type="EMBL" id="ADBJ01000029">
    <property type="protein sequence ID" value="EFA80569.1"/>
    <property type="molecule type" value="Genomic_DNA"/>
</dbReference>
<dbReference type="SUPFAM" id="SSF140860">
    <property type="entry name" value="Pseudo ankyrin repeat-like"/>
    <property type="match status" value="1"/>
</dbReference>
<name>D3BDC5_HETP5</name>